<organism evidence="5 6">
    <name type="scientific">Sphaerisporangium rufum</name>
    <dbReference type="NCBI Taxonomy" id="1381558"/>
    <lineage>
        <taxon>Bacteria</taxon>
        <taxon>Bacillati</taxon>
        <taxon>Actinomycetota</taxon>
        <taxon>Actinomycetes</taxon>
        <taxon>Streptosporangiales</taxon>
        <taxon>Streptosporangiaceae</taxon>
        <taxon>Sphaerisporangium</taxon>
    </lineage>
</organism>
<evidence type="ECO:0000256" key="4">
    <source>
        <dbReference type="ARBA" id="ARBA00023136"/>
    </source>
</evidence>
<dbReference type="Pfam" id="PF05719">
    <property type="entry name" value="GPP34"/>
    <property type="match status" value="1"/>
</dbReference>
<dbReference type="Proteomes" id="UP000655287">
    <property type="component" value="Unassembled WGS sequence"/>
</dbReference>
<keyword evidence="3" id="KW-0446">Lipid-binding</keyword>
<name>A0A919R5P3_9ACTN</name>
<evidence type="ECO:0000256" key="3">
    <source>
        <dbReference type="ARBA" id="ARBA00023121"/>
    </source>
</evidence>
<evidence type="ECO:0000256" key="2">
    <source>
        <dbReference type="ARBA" id="ARBA00023034"/>
    </source>
</evidence>
<dbReference type="Gene3D" id="1.10.3630.10">
    <property type="entry name" value="yeast vps74-n-term truncation variant domain like"/>
    <property type="match status" value="1"/>
</dbReference>
<reference evidence="5" key="1">
    <citation type="submission" date="2021-01" db="EMBL/GenBank/DDBJ databases">
        <title>Whole genome shotgun sequence of Sphaerisporangium rufum NBRC 109079.</title>
        <authorList>
            <person name="Komaki H."/>
            <person name="Tamura T."/>
        </authorList>
    </citation>
    <scope>NUCLEOTIDE SEQUENCE</scope>
    <source>
        <strain evidence="5">NBRC 109079</strain>
    </source>
</reference>
<dbReference type="PANTHER" id="PTHR12704">
    <property type="entry name" value="TRANS-GOLGI PROTEIN GMX33"/>
    <property type="match status" value="1"/>
</dbReference>
<dbReference type="GO" id="GO:0048194">
    <property type="term" value="P:Golgi vesicle budding"/>
    <property type="evidence" value="ECO:0007669"/>
    <property type="project" value="TreeGrafter"/>
</dbReference>
<sequence length="217" mass="23257">MEMTIAEELVLLAYREDTGRPLIGSGELDAALGGAMLAELTVLRRLDLAGRKVTVLDATPTGDPELDAALARIAGDRERRPETWVAKLQSADVRKRLLARLVERRVLSERTSKVLGLFTTRSYPEADPTAERAVRERVGDVLRGAEPDARVAVLIGVLHACKLDRKVFPEADKRRVKEVVEGQWAGPAVAKAIAAANAAIMAAITAATVTSATTAGN</sequence>
<dbReference type="GO" id="GO:0005829">
    <property type="term" value="C:cytosol"/>
    <property type="evidence" value="ECO:0007669"/>
    <property type="project" value="TreeGrafter"/>
</dbReference>
<dbReference type="RefSeq" id="WP_203984643.1">
    <property type="nucleotide sequence ID" value="NZ_BOOU01000037.1"/>
</dbReference>
<dbReference type="InterPro" id="IPR038261">
    <property type="entry name" value="GPP34-like_sf"/>
</dbReference>
<evidence type="ECO:0000256" key="1">
    <source>
        <dbReference type="ARBA" id="ARBA00004255"/>
    </source>
</evidence>
<dbReference type="AlphaFoldDB" id="A0A919R5P3"/>
<keyword evidence="2" id="KW-0333">Golgi apparatus</keyword>
<dbReference type="PANTHER" id="PTHR12704:SF2">
    <property type="entry name" value="GOLGI PHOSPHOPROTEIN 3 HOMOLOG SAURON"/>
    <property type="match status" value="1"/>
</dbReference>
<evidence type="ECO:0000313" key="5">
    <source>
        <dbReference type="EMBL" id="GII77675.1"/>
    </source>
</evidence>
<dbReference type="GO" id="GO:0006890">
    <property type="term" value="P:retrograde vesicle-mediated transport, Golgi to endoplasmic reticulum"/>
    <property type="evidence" value="ECO:0007669"/>
    <property type="project" value="TreeGrafter"/>
</dbReference>
<dbReference type="GO" id="GO:0070273">
    <property type="term" value="F:phosphatidylinositol-4-phosphate binding"/>
    <property type="evidence" value="ECO:0007669"/>
    <property type="project" value="InterPro"/>
</dbReference>
<proteinExistence type="predicted"/>
<accession>A0A919R5P3</accession>
<dbReference type="EMBL" id="BOOU01000037">
    <property type="protein sequence ID" value="GII77675.1"/>
    <property type="molecule type" value="Genomic_DNA"/>
</dbReference>
<protein>
    <recommendedName>
        <fullName evidence="7">GPP34 family phosphoprotein</fullName>
    </recommendedName>
</protein>
<comment type="caution">
    <text evidence="5">The sequence shown here is derived from an EMBL/GenBank/DDBJ whole genome shotgun (WGS) entry which is preliminary data.</text>
</comment>
<evidence type="ECO:0008006" key="7">
    <source>
        <dbReference type="Google" id="ProtNLM"/>
    </source>
</evidence>
<dbReference type="GO" id="GO:0012505">
    <property type="term" value="C:endomembrane system"/>
    <property type="evidence" value="ECO:0007669"/>
    <property type="project" value="UniProtKB-ARBA"/>
</dbReference>
<dbReference type="InterPro" id="IPR008628">
    <property type="entry name" value="GPP34-like"/>
</dbReference>
<keyword evidence="4" id="KW-0472">Membrane</keyword>
<dbReference type="GO" id="GO:0043001">
    <property type="term" value="P:Golgi to plasma membrane protein transport"/>
    <property type="evidence" value="ECO:0007669"/>
    <property type="project" value="TreeGrafter"/>
</dbReference>
<gene>
    <name evidence="5" type="ORF">Sru01_26570</name>
</gene>
<keyword evidence="6" id="KW-1185">Reference proteome</keyword>
<comment type="subcellular location">
    <subcellularLocation>
        <location evidence="1">Golgi apparatus membrane</location>
        <topology evidence="1">Peripheral membrane protein</topology>
        <orientation evidence="1">Cytoplasmic side</orientation>
    </subcellularLocation>
</comment>
<evidence type="ECO:0000313" key="6">
    <source>
        <dbReference type="Proteomes" id="UP000655287"/>
    </source>
</evidence>
<dbReference type="GO" id="GO:0007030">
    <property type="term" value="P:Golgi organization"/>
    <property type="evidence" value="ECO:0007669"/>
    <property type="project" value="TreeGrafter"/>
</dbReference>